<organism evidence="1 2">
    <name type="scientific">Thalassospira xiamenensis</name>
    <dbReference type="NCBI Taxonomy" id="220697"/>
    <lineage>
        <taxon>Bacteria</taxon>
        <taxon>Pseudomonadati</taxon>
        <taxon>Pseudomonadota</taxon>
        <taxon>Alphaproteobacteria</taxon>
        <taxon>Rhodospirillales</taxon>
        <taxon>Thalassospiraceae</taxon>
        <taxon>Thalassospira</taxon>
    </lineage>
</organism>
<dbReference type="EMBL" id="JPWJ01000029">
    <property type="protein sequence ID" value="RCK43622.1"/>
    <property type="molecule type" value="Genomic_DNA"/>
</dbReference>
<evidence type="ECO:0008006" key="3">
    <source>
        <dbReference type="Google" id="ProtNLM"/>
    </source>
</evidence>
<proteinExistence type="predicted"/>
<dbReference type="AlphaFoldDB" id="A0A367WT54"/>
<gene>
    <name evidence="1" type="ORF">TH44_23055</name>
</gene>
<evidence type="ECO:0000313" key="2">
    <source>
        <dbReference type="Proteomes" id="UP000252266"/>
    </source>
</evidence>
<protein>
    <recommendedName>
        <fullName evidence="3">Tetratricopeptide repeat-containing protein</fullName>
    </recommendedName>
</protein>
<name>A0A367WT54_9PROT</name>
<evidence type="ECO:0000313" key="1">
    <source>
        <dbReference type="EMBL" id="RCK43622.1"/>
    </source>
</evidence>
<accession>A0A367WT54</accession>
<sequence length="155" mass="17935">MVKMNLISKIIKSISIGMKISKSWEYLANGSVDLADKEVDKLFKVYKNPLPDDLVFGGYVRFRAKRFQDAVQLFERGLVAIEESKKINQDTKNYLKIYVRKPMAVSLAMIQKKSVLFDKLVETKFDINLRNVPDRIKSVHRIENLEGAENVRLIE</sequence>
<comment type="caution">
    <text evidence="1">The sequence shown here is derived from an EMBL/GenBank/DDBJ whole genome shotgun (WGS) entry which is preliminary data.</text>
</comment>
<reference evidence="1 2" key="1">
    <citation type="submission" date="2014-07" db="EMBL/GenBank/DDBJ databases">
        <title>Draft genome sequence of Thalassospira xiamenensis IB13.</title>
        <authorList>
            <person name="Lai Q."/>
            <person name="Shao Z."/>
        </authorList>
    </citation>
    <scope>NUCLEOTIDE SEQUENCE [LARGE SCALE GENOMIC DNA]</scope>
    <source>
        <strain evidence="1 2">IB13</strain>
    </source>
</reference>
<dbReference type="Proteomes" id="UP000252266">
    <property type="component" value="Unassembled WGS sequence"/>
</dbReference>